<sequence>SPYGVTVIKSKKKSKIIDIKNGMFPSPYGVTVIKSCVVL</sequence>
<dbReference type="Proteomes" id="UP000003195">
    <property type="component" value="Unassembled WGS sequence"/>
</dbReference>
<accession>E2ZE65</accession>
<proteinExistence type="predicted"/>
<evidence type="ECO:0000313" key="1">
    <source>
        <dbReference type="EMBL" id="EFQ03445.1"/>
    </source>
</evidence>
<keyword evidence="2" id="KW-1185">Reference proteome</keyword>
<dbReference type="EMBL" id="AECS01000043">
    <property type="protein sequence ID" value="EFQ03445.1"/>
    <property type="molecule type" value="Genomic_DNA"/>
</dbReference>
<protein>
    <submittedName>
        <fullName evidence="1">Uncharacterized protein</fullName>
    </submittedName>
</protein>
<organism evidence="1 2">
    <name type="scientific">Megasphaera micronuciformis F0359</name>
    <dbReference type="NCBI Taxonomy" id="706434"/>
    <lineage>
        <taxon>Bacteria</taxon>
        <taxon>Bacillati</taxon>
        <taxon>Bacillota</taxon>
        <taxon>Negativicutes</taxon>
        <taxon>Veillonellales</taxon>
        <taxon>Veillonellaceae</taxon>
        <taxon>Megasphaera</taxon>
    </lineage>
</organism>
<gene>
    <name evidence="1" type="ORF">HMPREF9429_01767</name>
</gene>
<feature type="non-terminal residue" evidence="1">
    <location>
        <position position="1"/>
    </location>
</feature>
<dbReference type="AlphaFoldDB" id="E2ZE65"/>
<reference evidence="1 2" key="1">
    <citation type="submission" date="2010-08" db="EMBL/GenBank/DDBJ databases">
        <authorList>
            <person name="Weinstock G."/>
            <person name="Sodergren E."/>
            <person name="Clifton S."/>
            <person name="Fulton L."/>
            <person name="Fulton B."/>
            <person name="Courtney L."/>
            <person name="Fronick C."/>
            <person name="Harrison M."/>
            <person name="Strong C."/>
            <person name="Farmer C."/>
            <person name="Delahaunty K."/>
            <person name="Markovic C."/>
            <person name="Hall O."/>
            <person name="Minx P."/>
            <person name="Tomlinson C."/>
            <person name="Mitreva M."/>
            <person name="Hou S."/>
            <person name="Chen J."/>
            <person name="Wollam A."/>
            <person name="Pepin K.H."/>
            <person name="Johnson M."/>
            <person name="Bhonagiri V."/>
            <person name="Zhang X."/>
            <person name="Suruliraj S."/>
            <person name="Warren W."/>
            <person name="Chinwalla A."/>
            <person name="Mardis E.R."/>
            <person name="Wilson R.K."/>
        </authorList>
    </citation>
    <scope>NUCLEOTIDE SEQUENCE [LARGE SCALE GENOMIC DNA]</scope>
    <source>
        <strain evidence="1 2">F0359</strain>
    </source>
</reference>
<evidence type="ECO:0000313" key="2">
    <source>
        <dbReference type="Proteomes" id="UP000003195"/>
    </source>
</evidence>
<name>E2ZE65_9FIRM</name>
<comment type="caution">
    <text evidence="1">The sequence shown here is derived from an EMBL/GenBank/DDBJ whole genome shotgun (WGS) entry which is preliminary data.</text>
</comment>
<dbReference type="HOGENOM" id="CLU_3321622_0_0_9"/>